<keyword evidence="10" id="KW-0732">Signal</keyword>
<dbReference type="GO" id="GO:0046872">
    <property type="term" value="F:metal ion binding"/>
    <property type="evidence" value="ECO:0007669"/>
    <property type="project" value="UniProtKB-KW"/>
</dbReference>
<dbReference type="GO" id="GO:0009055">
    <property type="term" value="F:electron transfer activity"/>
    <property type="evidence" value="ECO:0007669"/>
    <property type="project" value="InterPro"/>
</dbReference>
<accession>A0A0R2PRM6</accession>
<dbReference type="EMBL" id="LIAV01000103">
    <property type="protein sequence ID" value="KRO40502.1"/>
    <property type="molecule type" value="Genomic_DNA"/>
</dbReference>
<reference evidence="12" key="1">
    <citation type="submission" date="2015-10" db="EMBL/GenBank/DDBJ databases">
        <title>Metagenome-Assembled Genomes uncover a global brackish microbiome.</title>
        <authorList>
            <person name="Hugerth L.W."/>
            <person name="Larsson J."/>
            <person name="Alneberg J."/>
            <person name="Lindh M.V."/>
            <person name="Legrand C."/>
            <person name="Pinhassi J."/>
            <person name="Andersson A."/>
        </authorList>
    </citation>
    <scope>NUCLEOTIDE SEQUENCE [LARGE SCALE GENOMIC DNA]</scope>
</reference>
<feature type="chain" id="PRO_5006586868" evidence="10">
    <location>
        <begin position="20"/>
        <end position="265"/>
    </location>
</feature>
<comment type="subcellular location">
    <subcellularLocation>
        <location evidence="1">Membrane</location>
    </subcellularLocation>
</comment>
<dbReference type="GO" id="GO:0020037">
    <property type="term" value="F:heme binding"/>
    <property type="evidence" value="ECO:0007669"/>
    <property type="project" value="InterPro"/>
</dbReference>
<dbReference type="Proteomes" id="UP000050874">
    <property type="component" value="Unassembled WGS sequence"/>
</dbReference>
<dbReference type="SUPFAM" id="SSF46626">
    <property type="entry name" value="Cytochrome c"/>
    <property type="match status" value="1"/>
</dbReference>
<evidence type="ECO:0000313" key="11">
    <source>
        <dbReference type="EMBL" id="KRO40502.1"/>
    </source>
</evidence>
<feature type="binding site" description="covalent" evidence="8">
    <location>
        <position position="58"/>
    </location>
    <ligand>
        <name>heme c</name>
        <dbReference type="ChEBI" id="CHEBI:61717"/>
    </ligand>
</feature>
<evidence type="ECO:0000256" key="2">
    <source>
        <dbReference type="ARBA" id="ARBA00022617"/>
    </source>
</evidence>
<feature type="signal peptide" evidence="10">
    <location>
        <begin position="1"/>
        <end position="19"/>
    </location>
</feature>
<evidence type="ECO:0000256" key="9">
    <source>
        <dbReference type="SAM" id="Phobius"/>
    </source>
</evidence>
<keyword evidence="2 8" id="KW-0349">Heme</keyword>
<organism evidence="11 12">
    <name type="scientific">SAR86 cluster bacterium BACL1 MAG-120920-bin57</name>
    <dbReference type="NCBI Taxonomy" id="1655571"/>
    <lineage>
        <taxon>Bacteria</taxon>
        <taxon>Pseudomonadati</taxon>
        <taxon>Pseudomonadota</taxon>
        <taxon>Gammaproteobacteria</taxon>
        <taxon>SAR86 cluster</taxon>
    </lineage>
</organism>
<evidence type="ECO:0000256" key="7">
    <source>
        <dbReference type="ARBA" id="ARBA00023136"/>
    </source>
</evidence>
<dbReference type="Gene3D" id="1.10.760.10">
    <property type="entry name" value="Cytochrome c-like domain"/>
    <property type="match status" value="1"/>
</dbReference>
<evidence type="ECO:0000256" key="1">
    <source>
        <dbReference type="ARBA" id="ARBA00004370"/>
    </source>
</evidence>
<feature type="binding site" description="covalent" evidence="8">
    <location>
        <position position="55"/>
    </location>
    <ligand>
        <name>heme c</name>
        <dbReference type="ChEBI" id="CHEBI:61717"/>
    </ligand>
</feature>
<name>A0A0R2PRM6_9GAMM</name>
<comment type="caution">
    <text evidence="11">The sequence shown here is derived from an EMBL/GenBank/DDBJ whole genome shotgun (WGS) entry which is preliminary data.</text>
</comment>
<evidence type="ECO:0000256" key="8">
    <source>
        <dbReference type="PIRSR" id="PIRSR602326-1"/>
    </source>
</evidence>
<keyword evidence="7 9" id="KW-0472">Membrane</keyword>
<evidence type="ECO:0000256" key="10">
    <source>
        <dbReference type="SAM" id="SignalP"/>
    </source>
</evidence>
<dbReference type="InterPro" id="IPR002326">
    <property type="entry name" value="Cyt_c1"/>
</dbReference>
<keyword evidence="4 8" id="KW-0479">Metal-binding</keyword>
<dbReference type="PANTHER" id="PTHR10266:SF3">
    <property type="entry name" value="CYTOCHROME C1, HEME PROTEIN, MITOCHONDRIAL"/>
    <property type="match status" value="1"/>
</dbReference>
<dbReference type="AlphaFoldDB" id="A0A0R2PRM6"/>
<evidence type="ECO:0000256" key="3">
    <source>
        <dbReference type="ARBA" id="ARBA00022692"/>
    </source>
</evidence>
<keyword evidence="6 8" id="KW-0408">Iron</keyword>
<protein>
    <submittedName>
        <fullName evidence="11">Cytochrome C</fullName>
    </submittedName>
</protein>
<comment type="cofactor">
    <cofactor evidence="8">
        <name>heme c</name>
        <dbReference type="ChEBI" id="CHEBI:61717"/>
    </cofactor>
    <text evidence="8">Binds 1 heme c group covalently per subunit.</text>
</comment>
<evidence type="ECO:0000256" key="6">
    <source>
        <dbReference type="ARBA" id="ARBA00023004"/>
    </source>
</evidence>
<dbReference type="GO" id="GO:0016020">
    <property type="term" value="C:membrane"/>
    <property type="evidence" value="ECO:0007669"/>
    <property type="project" value="UniProtKB-SubCell"/>
</dbReference>
<dbReference type="PANTHER" id="PTHR10266">
    <property type="entry name" value="CYTOCHROME C1"/>
    <property type="match status" value="1"/>
</dbReference>
<dbReference type="InterPro" id="IPR036909">
    <property type="entry name" value="Cyt_c-like_dom_sf"/>
</dbReference>
<feature type="transmembrane region" description="Helical" evidence="9">
    <location>
        <begin position="238"/>
        <end position="257"/>
    </location>
</feature>
<keyword evidence="3 9" id="KW-0812">Transmembrane</keyword>
<sequence length="265" mass="29882">MKKIVIISILLFSSYGALSAESAPCGDYGECEKFSPQLENLESLQLGAVTFLNNCYGCHSLQYSRWNRVAKDLEIPEEIFSSNLVYGQTVKLGNRMTGSMDKATAESWFGIAPPDLTLVTRLHGSDWVYTYLKTFYEDASKPYGVNNMVYPGAAMPNVLAFMQGQQILSCKDIPLLASNGGVKRDELGNDLTEEKCGYLKTISGSGSLTESEFDEVIYNLVNFMTYVGEPSRADRERIGWYVILFFIIFTSFSYLLFREYQKDYH</sequence>
<evidence type="ECO:0000256" key="4">
    <source>
        <dbReference type="ARBA" id="ARBA00022723"/>
    </source>
</evidence>
<evidence type="ECO:0000256" key="5">
    <source>
        <dbReference type="ARBA" id="ARBA00022989"/>
    </source>
</evidence>
<feature type="binding site" description="covalent" evidence="8">
    <location>
        <position position="59"/>
    </location>
    <ligand>
        <name>heme c</name>
        <dbReference type="ChEBI" id="CHEBI:61717"/>
    </ligand>
</feature>
<evidence type="ECO:0000313" key="12">
    <source>
        <dbReference type="Proteomes" id="UP000050874"/>
    </source>
</evidence>
<proteinExistence type="predicted"/>
<keyword evidence="5 9" id="KW-1133">Transmembrane helix</keyword>
<gene>
    <name evidence="11" type="ORF">ABR63_07010</name>
</gene>